<reference evidence="5 6" key="1">
    <citation type="submission" date="2017-07" db="EMBL/GenBank/DDBJ databases">
        <title>Leptospira spp. isolated from tropical soils.</title>
        <authorList>
            <person name="Thibeaux R."/>
            <person name="Iraola G."/>
            <person name="Ferres I."/>
            <person name="Bierque E."/>
            <person name="Girault D."/>
            <person name="Soupe-Gilbert M.-E."/>
            <person name="Picardeau M."/>
            <person name="Goarant C."/>
        </authorList>
    </citation>
    <scope>NUCLEOTIDE SEQUENCE [LARGE SCALE GENOMIC DNA]</scope>
    <source>
        <strain evidence="3 6">FH2-B-C1</strain>
        <strain evidence="4 5">FH2-B-D1</strain>
    </source>
</reference>
<organism evidence="3 6">
    <name type="scientific">Leptospira adleri</name>
    <dbReference type="NCBI Taxonomy" id="2023186"/>
    <lineage>
        <taxon>Bacteria</taxon>
        <taxon>Pseudomonadati</taxon>
        <taxon>Spirochaetota</taxon>
        <taxon>Spirochaetia</taxon>
        <taxon>Leptospirales</taxon>
        <taxon>Leptospiraceae</taxon>
        <taxon>Leptospira</taxon>
    </lineage>
</organism>
<keyword evidence="1" id="KW-1133">Transmembrane helix</keyword>
<feature type="transmembrane region" description="Helical" evidence="1">
    <location>
        <begin position="9"/>
        <end position="28"/>
    </location>
</feature>
<dbReference type="Pfam" id="PF11127">
    <property type="entry name" value="YgaP-like_TM"/>
    <property type="match status" value="1"/>
</dbReference>
<dbReference type="Proteomes" id="UP000232188">
    <property type="component" value="Unassembled WGS sequence"/>
</dbReference>
<evidence type="ECO:0000313" key="4">
    <source>
        <dbReference type="EMBL" id="PJZ59932.1"/>
    </source>
</evidence>
<dbReference type="AlphaFoldDB" id="A0A2M9YKX6"/>
<evidence type="ECO:0000313" key="5">
    <source>
        <dbReference type="Proteomes" id="UP000232149"/>
    </source>
</evidence>
<accession>A0A2M9YKX6</accession>
<dbReference type="Proteomes" id="UP000232149">
    <property type="component" value="Unassembled WGS sequence"/>
</dbReference>
<name>A0A2M9YKX6_9LEPT</name>
<evidence type="ECO:0000256" key="1">
    <source>
        <dbReference type="SAM" id="Phobius"/>
    </source>
</evidence>
<feature type="transmembrane region" description="Helical" evidence="1">
    <location>
        <begin position="34"/>
        <end position="58"/>
    </location>
</feature>
<dbReference type="Gene3D" id="6.10.140.1340">
    <property type="match status" value="1"/>
</dbReference>
<comment type="caution">
    <text evidence="3">The sequence shown here is derived from an EMBL/GenBank/DDBJ whole genome shotgun (WGS) entry which is preliminary data.</text>
</comment>
<keyword evidence="1" id="KW-0472">Membrane</keyword>
<feature type="domain" description="Inner membrane protein YgaP-like transmembrane" evidence="2">
    <location>
        <begin position="7"/>
        <end position="59"/>
    </location>
</feature>
<proteinExistence type="predicted"/>
<keyword evidence="1" id="KW-0812">Transmembrane</keyword>
<dbReference type="EMBL" id="NPDU01000088">
    <property type="protein sequence ID" value="PJZ59932.1"/>
    <property type="molecule type" value="Genomic_DNA"/>
</dbReference>
<protein>
    <recommendedName>
        <fullName evidence="2">Inner membrane protein YgaP-like transmembrane domain-containing protein</fullName>
    </recommendedName>
</protein>
<evidence type="ECO:0000313" key="3">
    <source>
        <dbReference type="EMBL" id="PJZ52130.1"/>
    </source>
</evidence>
<evidence type="ECO:0000313" key="6">
    <source>
        <dbReference type="Proteomes" id="UP000232188"/>
    </source>
</evidence>
<keyword evidence="5" id="KW-1185">Reference proteome</keyword>
<dbReference type="InterPro" id="IPR021309">
    <property type="entry name" value="YgaP-like_TM"/>
</dbReference>
<dbReference type="RefSeq" id="WP_100786946.1">
    <property type="nucleotide sequence ID" value="NZ_NPDU01000088.1"/>
</dbReference>
<evidence type="ECO:0000259" key="2">
    <source>
        <dbReference type="Pfam" id="PF11127"/>
    </source>
</evidence>
<sequence>MNSWYRERLLFLIAGTVSLIGVTLGMFVNQWGFVLNFLVGINMILFAFAGFCPMSLILKSCGVPSLRETQGERR</sequence>
<gene>
    <name evidence="4" type="ORF">CH376_21145</name>
    <name evidence="3" type="ORF">CH380_17005</name>
</gene>
<dbReference type="EMBL" id="NPDV01000016">
    <property type="protein sequence ID" value="PJZ52130.1"/>
    <property type="molecule type" value="Genomic_DNA"/>
</dbReference>